<feature type="transmembrane region" description="Helical" evidence="15">
    <location>
        <begin position="97"/>
        <end position="118"/>
    </location>
</feature>
<dbReference type="InterPro" id="IPR001789">
    <property type="entry name" value="Sig_transdc_resp-reg_receiver"/>
</dbReference>
<dbReference type="SUPFAM" id="SSF52172">
    <property type="entry name" value="CheY-like"/>
    <property type="match status" value="1"/>
</dbReference>
<evidence type="ECO:0000256" key="5">
    <source>
        <dbReference type="ARBA" id="ARBA00022519"/>
    </source>
</evidence>
<dbReference type="Pfam" id="PF05231">
    <property type="entry name" value="MASE1"/>
    <property type="match status" value="1"/>
</dbReference>
<dbReference type="InterPro" id="IPR000014">
    <property type="entry name" value="PAS"/>
</dbReference>
<evidence type="ECO:0000256" key="9">
    <source>
        <dbReference type="ARBA" id="ARBA00022777"/>
    </source>
</evidence>
<dbReference type="InterPro" id="IPR036097">
    <property type="entry name" value="HisK_dim/P_sf"/>
</dbReference>
<keyword evidence="11 15" id="KW-1133">Transmembrane helix</keyword>
<organism evidence="21 22">
    <name type="scientific">Erythrobacter aureus</name>
    <dbReference type="NCBI Taxonomy" id="2182384"/>
    <lineage>
        <taxon>Bacteria</taxon>
        <taxon>Pseudomonadati</taxon>
        <taxon>Pseudomonadota</taxon>
        <taxon>Alphaproteobacteria</taxon>
        <taxon>Sphingomonadales</taxon>
        <taxon>Erythrobacteraceae</taxon>
        <taxon>Erythrobacter/Porphyrobacter group</taxon>
        <taxon>Erythrobacter</taxon>
    </lineage>
</organism>
<keyword evidence="9" id="KW-0418">Kinase</keyword>
<dbReference type="Pfam" id="PF02518">
    <property type="entry name" value="HATPase_c"/>
    <property type="match status" value="1"/>
</dbReference>
<dbReference type="Gene3D" id="3.30.565.10">
    <property type="entry name" value="Histidine kinase-like ATPase, C-terminal domain"/>
    <property type="match status" value="1"/>
</dbReference>
<comment type="subcellular location">
    <subcellularLocation>
        <location evidence="2">Cell inner membrane</location>
        <topology evidence="2">Multi-pass membrane protein</topology>
    </subcellularLocation>
</comment>
<dbReference type="InterPro" id="IPR003661">
    <property type="entry name" value="HisK_dim/P_dom"/>
</dbReference>
<dbReference type="InterPro" id="IPR005467">
    <property type="entry name" value="His_kinase_dom"/>
</dbReference>
<evidence type="ECO:0000313" key="22">
    <source>
        <dbReference type="Proteomes" id="UP000254508"/>
    </source>
</evidence>
<evidence type="ECO:0000313" key="21">
    <source>
        <dbReference type="EMBL" id="AXK43137.1"/>
    </source>
</evidence>
<dbReference type="GO" id="GO:0005886">
    <property type="term" value="C:plasma membrane"/>
    <property type="evidence" value="ECO:0007669"/>
    <property type="project" value="UniProtKB-SubCell"/>
</dbReference>
<keyword evidence="6 14" id="KW-0597">Phosphoprotein</keyword>
<feature type="transmembrane region" description="Helical" evidence="15">
    <location>
        <begin position="139"/>
        <end position="162"/>
    </location>
</feature>
<dbReference type="CDD" id="cd17546">
    <property type="entry name" value="REC_hyHK_CKI1_RcsC-like"/>
    <property type="match status" value="1"/>
</dbReference>
<feature type="domain" description="PAS" evidence="18">
    <location>
        <begin position="539"/>
        <end position="611"/>
    </location>
</feature>
<dbReference type="SUPFAM" id="SSF47226">
    <property type="entry name" value="Histidine-containing phosphotransfer domain, HPT domain"/>
    <property type="match status" value="1"/>
</dbReference>
<dbReference type="InterPro" id="IPR011006">
    <property type="entry name" value="CheY-like_superfamily"/>
</dbReference>
<feature type="transmembrane region" description="Helical" evidence="15">
    <location>
        <begin position="215"/>
        <end position="234"/>
    </location>
</feature>
<evidence type="ECO:0000256" key="13">
    <source>
        <dbReference type="ARBA" id="ARBA00023136"/>
    </source>
</evidence>
<dbReference type="InterPro" id="IPR036641">
    <property type="entry name" value="HPT_dom_sf"/>
</dbReference>
<feature type="domain" description="PAC" evidence="19">
    <location>
        <begin position="614"/>
        <end position="666"/>
    </location>
</feature>
<dbReference type="SUPFAM" id="SSF55874">
    <property type="entry name" value="ATPase domain of HSP90 chaperone/DNA topoisomerase II/histidine kinase"/>
    <property type="match status" value="1"/>
</dbReference>
<name>A0A345YGT5_9SPHN</name>
<feature type="transmembrane region" description="Helical" evidence="15">
    <location>
        <begin position="21"/>
        <end position="40"/>
    </location>
</feature>
<feature type="domain" description="Histidine kinase" evidence="16">
    <location>
        <begin position="684"/>
        <end position="906"/>
    </location>
</feature>
<dbReference type="InterPro" id="IPR008207">
    <property type="entry name" value="Sig_transdc_His_kin_Hpt_dom"/>
</dbReference>
<dbReference type="Pfam" id="PF00512">
    <property type="entry name" value="HisKA"/>
    <property type="match status" value="1"/>
</dbReference>
<dbReference type="OrthoDB" id="9801651at2"/>
<keyword evidence="12" id="KW-0902">Two-component regulatory system</keyword>
<sequence>MRQIQKIQSAGAWPDSFRLRLFRDIVLLAIGYFVAGYIGISLAVPPGYATIIWPASGVALCALLSRGGLLWPGVWLGSFAFYATRSFDSSASFDQTWHGLAIAAAIGVGASLQALVGLQMARRFADGIELSDPRRMAAATLLVIVLPCFIAPTVGVSALLAAGTIGLELVLKNWLTWFFGNMLGVILVMPILLLSSRSPVSVRWRDRSLQGASSLVAMSLTFTLLLTFYAWQFISEREYRQAQENMAQMAASTDEALRHRLQIYQRALESGAAFVTVNGGTTPSEWSEYANRINIERSYPGMRGFGLFEEVADADLPAFREQFAREFGDRFKVHPQVDRQRHYIINRIEPLDINLAALGLNLAFEEGRRQAIVLSKTRDEPILTRPIVLVQDQKQGAGFLLVHPIRDDAGEVTGQWVYSPLVAEELLAALTPQQGADFAFEAFHGDGADEDALLYATDGISENAQFEFSETINLAGQPFTLRWTSLPPFENRSVSSAPNLALASGLIITLLLGLLLMTFLRREGHVVREVHEATAELAERNRMLELAEATAHIGHWQLDLATNQISWSDEVHRLHGLTPGDTPELTKAIESYHPDDRGIVEESLEKAVATCEPYQFNARLVTAGGELRHVEVRGHVDTDEGGEAASIIGVIIDRTDETIMRERLTETLEEARAADKAKSSFLANMSHEIRTPMNGVIGFTELALAEEEKPEQKRRLRMIADSGNAMLRLLNDLLDFAKIEAKQMAIVSEPTDLRHTLRSCQRLMEPVAKGQDLRLTLDIDPSVPAQILADKMRLRQIVLNLVGNALKFTEEGEVTISASTSRRKSDTAGRIFITVRDTGIGIAADRLDSIFGKFTQADDTTARRYGGTGLGLPISAELAELMGGELRAESVQGGGSTFTLSLPFEESDGAPMPMPEADERTEGCGHEVRLNILVAEDNPVNQELTMAMVEKAGHDCTLAQNGRQAVEAVLQANHDGEPYDMVLMDMQMPEMDGLQATRAIREAGIDAKTLPILAVTANAYSDDIQRCADADMQAHLAKPLRLSRLCAAIAGWSPRIESPAEAAEQDFEQETDPRLRTMFEDRKTSAIMAIDAALSAGLISEEARNEIAGSLHHIAGVAAYFGQQPLGEFCRSGQNKLLSTNEQSDARPLLERIRERLAAVAVTE</sequence>
<dbReference type="PROSITE" id="PS50112">
    <property type="entry name" value="PAS"/>
    <property type="match status" value="1"/>
</dbReference>
<dbReference type="CDD" id="cd00082">
    <property type="entry name" value="HisKA"/>
    <property type="match status" value="1"/>
</dbReference>
<dbReference type="CDD" id="cd16922">
    <property type="entry name" value="HATPase_EvgS-ArcB-TorS-like"/>
    <property type="match status" value="1"/>
</dbReference>
<dbReference type="NCBIfam" id="TIGR00229">
    <property type="entry name" value="sensory_box"/>
    <property type="match status" value="1"/>
</dbReference>
<accession>A0A345YGT5</accession>
<feature type="domain" description="Response regulatory" evidence="17">
    <location>
        <begin position="931"/>
        <end position="1053"/>
    </location>
</feature>
<evidence type="ECO:0000256" key="10">
    <source>
        <dbReference type="ARBA" id="ARBA00022840"/>
    </source>
</evidence>
<dbReference type="InterPro" id="IPR035965">
    <property type="entry name" value="PAS-like_dom_sf"/>
</dbReference>
<feature type="modified residue" description="4-aspartylphosphate" evidence="14">
    <location>
        <position position="985"/>
    </location>
</feature>
<keyword evidence="10" id="KW-0067">ATP-binding</keyword>
<keyword evidence="5" id="KW-0997">Cell inner membrane</keyword>
<reference evidence="22" key="1">
    <citation type="submission" date="2018-07" db="EMBL/GenBank/DDBJ databases">
        <title>Genome sequence of Erythrobacter strain YH-07, an antagonistic bacterium isolated from Yellow Sea.</title>
        <authorList>
            <person name="Tang T."/>
            <person name="Liu Q."/>
            <person name="Sun X."/>
        </authorList>
    </citation>
    <scope>NUCLEOTIDE SEQUENCE [LARGE SCALE GENOMIC DNA]</scope>
    <source>
        <strain evidence="22">YH-07</strain>
    </source>
</reference>
<dbReference type="InterPro" id="IPR001610">
    <property type="entry name" value="PAC"/>
</dbReference>
<gene>
    <name evidence="21" type="ORF">DVR09_13130</name>
</gene>
<dbReference type="Proteomes" id="UP000254508">
    <property type="component" value="Chromosome"/>
</dbReference>
<protein>
    <recommendedName>
        <fullName evidence="3">histidine kinase</fullName>
        <ecNumber evidence="3">2.7.13.3</ecNumber>
    </recommendedName>
</protein>
<dbReference type="FunFam" id="3.30.565.10:FF:000010">
    <property type="entry name" value="Sensor histidine kinase RcsC"/>
    <property type="match status" value="1"/>
</dbReference>
<dbReference type="Pfam" id="PF00072">
    <property type="entry name" value="Response_reg"/>
    <property type="match status" value="1"/>
</dbReference>
<dbReference type="PRINTS" id="PR00344">
    <property type="entry name" value="BCTRLSENSOR"/>
</dbReference>
<evidence type="ECO:0000256" key="3">
    <source>
        <dbReference type="ARBA" id="ARBA00012438"/>
    </source>
</evidence>
<keyword evidence="7" id="KW-0808">Transferase</keyword>
<proteinExistence type="predicted"/>
<dbReference type="InterPro" id="IPR006189">
    <property type="entry name" value="CHASE_dom"/>
</dbReference>
<dbReference type="Gene3D" id="2.10.70.100">
    <property type="match status" value="1"/>
</dbReference>
<dbReference type="KEGG" id="err:DVR09_13130"/>
<dbReference type="AlphaFoldDB" id="A0A345YGT5"/>
<dbReference type="PROSITE" id="PS50109">
    <property type="entry name" value="HIS_KIN"/>
    <property type="match status" value="1"/>
</dbReference>
<evidence type="ECO:0000256" key="14">
    <source>
        <dbReference type="PROSITE-ProRule" id="PRU00169"/>
    </source>
</evidence>
<evidence type="ECO:0000256" key="8">
    <source>
        <dbReference type="ARBA" id="ARBA00022692"/>
    </source>
</evidence>
<evidence type="ECO:0000259" key="18">
    <source>
        <dbReference type="PROSITE" id="PS50112"/>
    </source>
</evidence>
<dbReference type="SMART" id="SM00086">
    <property type="entry name" value="PAC"/>
    <property type="match status" value="1"/>
</dbReference>
<dbReference type="GO" id="GO:0000155">
    <property type="term" value="F:phosphorelay sensor kinase activity"/>
    <property type="evidence" value="ECO:0007669"/>
    <property type="project" value="InterPro"/>
</dbReference>
<dbReference type="Pfam" id="PF01627">
    <property type="entry name" value="Hpt"/>
    <property type="match status" value="1"/>
</dbReference>
<dbReference type="SMART" id="SM00448">
    <property type="entry name" value="REC"/>
    <property type="match status" value="1"/>
</dbReference>
<dbReference type="SMART" id="SM00388">
    <property type="entry name" value="HisKA"/>
    <property type="match status" value="1"/>
</dbReference>
<dbReference type="Gene3D" id="3.30.450.350">
    <property type="entry name" value="CHASE domain"/>
    <property type="match status" value="1"/>
</dbReference>
<dbReference type="Gene3D" id="1.10.287.130">
    <property type="match status" value="1"/>
</dbReference>
<evidence type="ECO:0000259" key="16">
    <source>
        <dbReference type="PROSITE" id="PS50109"/>
    </source>
</evidence>
<evidence type="ECO:0000256" key="12">
    <source>
        <dbReference type="ARBA" id="ARBA00023012"/>
    </source>
</evidence>
<dbReference type="InterPro" id="IPR013655">
    <property type="entry name" value="PAS_fold_3"/>
</dbReference>
<keyword evidence="8 15" id="KW-0812">Transmembrane</keyword>
<dbReference type="SMART" id="SM01079">
    <property type="entry name" value="CHASE"/>
    <property type="match status" value="1"/>
</dbReference>
<dbReference type="EC" id="2.7.13.3" evidence="3"/>
<dbReference type="InterPro" id="IPR036890">
    <property type="entry name" value="HATPase_C_sf"/>
</dbReference>
<dbReference type="Gene3D" id="3.40.50.2300">
    <property type="match status" value="1"/>
</dbReference>
<dbReference type="PROSITE" id="PS50839">
    <property type="entry name" value="CHASE"/>
    <property type="match status" value="1"/>
</dbReference>
<dbReference type="SMART" id="SM00387">
    <property type="entry name" value="HATPase_c"/>
    <property type="match status" value="1"/>
</dbReference>
<evidence type="ECO:0000256" key="6">
    <source>
        <dbReference type="ARBA" id="ARBA00022553"/>
    </source>
</evidence>
<evidence type="ECO:0000256" key="2">
    <source>
        <dbReference type="ARBA" id="ARBA00004429"/>
    </source>
</evidence>
<dbReference type="SUPFAM" id="SSF55785">
    <property type="entry name" value="PYP-like sensor domain (PAS domain)"/>
    <property type="match status" value="1"/>
</dbReference>
<dbReference type="Pfam" id="PF08447">
    <property type="entry name" value="PAS_3"/>
    <property type="match status" value="1"/>
</dbReference>
<dbReference type="CDD" id="cd00130">
    <property type="entry name" value="PAS"/>
    <property type="match status" value="1"/>
</dbReference>
<dbReference type="SUPFAM" id="SSF47384">
    <property type="entry name" value="Homodimeric domain of signal transducing histidine kinase"/>
    <property type="match status" value="1"/>
</dbReference>
<dbReference type="InterPro" id="IPR000700">
    <property type="entry name" value="PAS-assoc_C"/>
</dbReference>
<feature type="domain" description="CHASE" evidence="20">
    <location>
        <begin position="277"/>
        <end position="405"/>
    </location>
</feature>
<dbReference type="InterPro" id="IPR007895">
    <property type="entry name" value="MASE1"/>
</dbReference>
<evidence type="ECO:0000256" key="4">
    <source>
        <dbReference type="ARBA" id="ARBA00022475"/>
    </source>
</evidence>
<dbReference type="InterPro" id="IPR004358">
    <property type="entry name" value="Sig_transdc_His_kin-like_C"/>
</dbReference>
<evidence type="ECO:0000256" key="7">
    <source>
        <dbReference type="ARBA" id="ARBA00022679"/>
    </source>
</evidence>
<dbReference type="PANTHER" id="PTHR43047">
    <property type="entry name" value="TWO-COMPONENT HISTIDINE PROTEIN KINASE"/>
    <property type="match status" value="1"/>
</dbReference>
<keyword evidence="4" id="KW-1003">Cell membrane</keyword>
<dbReference type="PROSITE" id="PS50113">
    <property type="entry name" value="PAC"/>
    <property type="match status" value="1"/>
</dbReference>
<evidence type="ECO:0000256" key="1">
    <source>
        <dbReference type="ARBA" id="ARBA00000085"/>
    </source>
</evidence>
<evidence type="ECO:0000256" key="11">
    <source>
        <dbReference type="ARBA" id="ARBA00022989"/>
    </source>
</evidence>
<evidence type="ECO:0000259" key="20">
    <source>
        <dbReference type="PROSITE" id="PS50839"/>
    </source>
</evidence>
<dbReference type="Gene3D" id="3.30.450.20">
    <property type="entry name" value="PAS domain"/>
    <property type="match status" value="1"/>
</dbReference>
<dbReference type="PANTHER" id="PTHR43047:SF64">
    <property type="entry name" value="HISTIDINE KINASE CONTAINING CHEY-HOMOLOGOUS RECEIVER DOMAIN AND PAS DOMAIN-RELATED"/>
    <property type="match status" value="1"/>
</dbReference>
<evidence type="ECO:0000259" key="17">
    <source>
        <dbReference type="PROSITE" id="PS50110"/>
    </source>
</evidence>
<keyword evidence="13 15" id="KW-0472">Membrane</keyword>
<evidence type="ECO:0000256" key="15">
    <source>
        <dbReference type="SAM" id="Phobius"/>
    </source>
</evidence>
<dbReference type="Pfam" id="PF03924">
    <property type="entry name" value="CHASE"/>
    <property type="match status" value="1"/>
</dbReference>
<evidence type="ECO:0000259" key="19">
    <source>
        <dbReference type="PROSITE" id="PS50113"/>
    </source>
</evidence>
<dbReference type="InterPro" id="IPR003594">
    <property type="entry name" value="HATPase_dom"/>
</dbReference>
<dbReference type="PROSITE" id="PS50110">
    <property type="entry name" value="RESPONSE_REGULATORY"/>
    <property type="match status" value="1"/>
</dbReference>
<dbReference type="InterPro" id="IPR042240">
    <property type="entry name" value="CHASE_sf"/>
</dbReference>
<feature type="transmembrane region" description="Helical" evidence="15">
    <location>
        <begin position="174"/>
        <end position="194"/>
    </location>
</feature>
<keyword evidence="10" id="KW-0547">Nucleotide-binding</keyword>
<keyword evidence="22" id="KW-1185">Reference proteome</keyword>
<comment type="catalytic activity">
    <reaction evidence="1">
        <text>ATP + protein L-histidine = ADP + protein N-phospho-L-histidine.</text>
        <dbReference type="EC" id="2.7.13.3"/>
    </reaction>
</comment>
<dbReference type="EMBL" id="CP031357">
    <property type="protein sequence ID" value="AXK43137.1"/>
    <property type="molecule type" value="Genomic_DNA"/>
</dbReference>